<proteinExistence type="predicted"/>
<feature type="signal peptide" evidence="2">
    <location>
        <begin position="1"/>
        <end position="17"/>
    </location>
</feature>
<evidence type="ECO:0000256" key="2">
    <source>
        <dbReference type="SAM" id="SignalP"/>
    </source>
</evidence>
<evidence type="ECO:0000313" key="4">
    <source>
        <dbReference type="EMBL" id="KAF7996816.1"/>
    </source>
</evidence>
<dbReference type="PANTHER" id="PTHR24258">
    <property type="entry name" value="SERINE PROTEASE-RELATED"/>
    <property type="match status" value="1"/>
</dbReference>
<accession>A0A834Y2I2</accession>
<feature type="chain" id="PRO_5032978822" description="Peptidase S1 domain-containing protein" evidence="2">
    <location>
        <begin position="18"/>
        <end position="213"/>
    </location>
</feature>
<dbReference type="InterPro" id="IPR043504">
    <property type="entry name" value="Peptidase_S1_PA_chymotrypsin"/>
</dbReference>
<reference evidence="4 5" key="1">
    <citation type="submission" date="2020-08" db="EMBL/GenBank/DDBJ databases">
        <title>Aphidius gifuensis genome sequencing and assembly.</title>
        <authorList>
            <person name="Du Z."/>
        </authorList>
    </citation>
    <scope>NUCLEOTIDE SEQUENCE [LARGE SCALE GENOMIC DNA]</scope>
    <source>
        <strain evidence="4">YNYX2018</strain>
        <tissue evidence="4">Adults</tissue>
    </source>
</reference>
<gene>
    <name evidence="4" type="ORF">HCN44_002462</name>
</gene>
<dbReference type="PROSITE" id="PS50240">
    <property type="entry name" value="TRYPSIN_DOM"/>
    <property type="match status" value="1"/>
</dbReference>
<dbReference type="AlphaFoldDB" id="A0A834Y2I2"/>
<organism evidence="4 5">
    <name type="scientific">Aphidius gifuensis</name>
    <name type="common">Parasitoid wasp</name>
    <dbReference type="NCBI Taxonomy" id="684658"/>
    <lineage>
        <taxon>Eukaryota</taxon>
        <taxon>Metazoa</taxon>
        <taxon>Ecdysozoa</taxon>
        <taxon>Arthropoda</taxon>
        <taxon>Hexapoda</taxon>
        <taxon>Insecta</taxon>
        <taxon>Pterygota</taxon>
        <taxon>Neoptera</taxon>
        <taxon>Endopterygota</taxon>
        <taxon>Hymenoptera</taxon>
        <taxon>Apocrita</taxon>
        <taxon>Ichneumonoidea</taxon>
        <taxon>Braconidae</taxon>
        <taxon>Aphidiinae</taxon>
        <taxon>Aphidius</taxon>
    </lineage>
</organism>
<feature type="domain" description="Peptidase S1" evidence="3">
    <location>
        <begin position="22"/>
        <end position="213"/>
    </location>
</feature>
<dbReference type="PRINTS" id="PR00722">
    <property type="entry name" value="CHYMOTRYPSIN"/>
</dbReference>
<dbReference type="InterPro" id="IPR009003">
    <property type="entry name" value="Peptidase_S1_PA"/>
</dbReference>
<dbReference type="OrthoDB" id="10061449at2759"/>
<dbReference type="GO" id="GO:0004252">
    <property type="term" value="F:serine-type endopeptidase activity"/>
    <property type="evidence" value="ECO:0007669"/>
    <property type="project" value="InterPro"/>
</dbReference>
<sequence>MLIQYLIVSALICQSFSLTGHYMNGAPINRKFHVHLTRNRVWGVPFEISQVFCGGSIISERWILTAAYCVFKLPSNTQIEVVAGRDSISQRLDPNQQNRMVTSIHIHHSYPGSNAQHDIALLKVKEPFDFNYYVGKISFEKINPVRILSDYEYNTESTIDDLSNSVAIVSGLGSISRNYTVIIPEYLQYEEVSVIDNEYCRTIIKEAAHYSLE</sequence>
<dbReference type="Pfam" id="PF00089">
    <property type="entry name" value="Trypsin"/>
    <property type="match status" value="1"/>
</dbReference>
<name>A0A834Y2I2_APHGI</name>
<evidence type="ECO:0000256" key="1">
    <source>
        <dbReference type="ARBA" id="ARBA00023157"/>
    </source>
</evidence>
<dbReference type="Gene3D" id="2.40.10.10">
    <property type="entry name" value="Trypsin-like serine proteases"/>
    <property type="match status" value="1"/>
</dbReference>
<dbReference type="Proteomes" id="UP000639338">
    <property type="component" value="Unassembled WGS sequence"/>
</dbReference>
<dbReference type="FunFam" id="2.40.10.10:FF:000068">
    <property type="entry name" value="transmembrane protease serine 2"/>
    <property type="match status" value="1"/>
</dbReference>
<dbReference type="EMBL" id="JACMRX010000001">
    <property type="protein sequence ID" value="KAF7996816.1"/>
    <property type="molecule type" value="Genomic_DNA"/>
</dbReference>
<comment type="caution">
    <text evidence="4">The sequence shown here is derived from an EMBL/GenBank/DDBJ whole genome shotgun (WGS) entry which is preliminary data.</text>
</comment>
<dbReference type="GO" id="GO:0006508">
    <property type="term" value="P:proteolysis"/>
    <property type="evidence" value="ECO:0007669"/>
    <property type="project" value="InterPro"/>
</dbReference>
<keyword evidence="2" id="KW-0732">Signal</keyword>
<dbReference type="InterPro" id="IPR001314">
    <property type="entry name" value="Peptidase_S1A"/>
</dbReference>
<evidence type="ECO:0000259" key="3">
    <source>
        <dbReference type="PROSITE" id="PS50240"/>
    </source>
</evidence>
<protein>
    <recommendedName>
        <fullName evidence="3">Peptidase S1 domain-containing protein</fullName>
    </recommendedName>
</protein>
<keyword evidence="1" id="KW-1015">Disulfide bond</keyword>
<dbReference type="SUPFAM" id="SSF50494">
    <property type="entry name" value="Trypsin-like serine proteases"/>
    <property type="match status" value="1"/>
</dbReference>
<dbReference type="PANTHER" id="PTHR24258:SF116">
    <property type="entry name" value="FI16631P1-RELATED"/>
    <property type="match status" value="1"/>
</dbReference>
<dbReference type="SMART" id="SM00020">
    <property type="entry name" value="Tryp_SPc"/>
    <property type="match status" value="1"/>
</dbReference>
<evidence type="ECO:0000313" key="5">
    <source>
        <dbReference type="Proteomes" id="UP000639338"/>
    </source>
</evidence>
<dbReference type="InterPro" id="IPR001254">
    <property type="entry name" value="Trypsin_dom"/>
</dbReference>
<keyword evidence="5" id="KW-1185">Reference proteome</keyword>